<dbReference type="Pfam" id="PF07714">
    <property type="entry name" value="PK_Tyr_Ser-Thr"/>
    <property type="match status" value="1"/>
</dbReference>
<dbReference type="InterPro" id="IPR011009">
    <property type="entry name" value="Kinase-like_dom_sf"/>
</dbReference>
<organism evidence="3 4">
    <name type="scientific">Rhizophagus irregularis</name>
    <dbReference type="NCBI Taxonomy" id="588596"/>
    <lineage>
        <taxon>Eukaryota</taxon>
        <taxon>Fungi</taxon>
        <taxon>Fungi incertae sedis</taxon>
        <taxon>Mucoromycota</taxon>
        <taxon>Glomeromycotina</taxon>
        <taxon>Glomeromycetes</taxon>
        <taxon>Glomerales</taxon>
        <taxon>Glomeraceae</taxon>
        <taxon>Rhizophagus</taxon>
    </lineage>
</organism>
<dbReference type="VEuPathDB" id="FungiDB:RhiirA1_509103"/>
<reference evidence="3 4" key="2">
    <citation type="submission" date="2017-09" db="EMBL/GenBank/DDBJ databases">
        <title>Extensive intraspecific genome diversity in a model arbuscular mycorrhizal fungus.</title>
        <authorList>
            <person name="Chen E.C."/>
            <person name="Morin E."/>
            <person name="Beaudet D."/>
            <person name="Noel J."/>
            <person name="Ndikumana S."/>
            <person name="Charron P."/>
            <person name="St-Onge C."/>
            <person name="Giorgi J."/>
            <person name="Grigoriev I.V."/>
            <person name="Roux C."/>
            <person name="Martin F.M."/>
            <person name="Corradi N."/>
        </authorList>
    </citation>
    <scope>NUCLEOTIDE SEQUENCE [LARGE SCALE GENOMIC DNA]</scope>
    <source>
        <strain evidence="3 4">A5</strain>
    </source>
</reference>
<comment type="caution">
    <text evidence="3">The sequence shown here is derived from an EMBL/GenBank/DDBJ whole genome shotgun (WGS) entry which is preliminary data.</text>
</comment>
<dbReference type="VEuPathDB" id="FungiDB:RhiirFUN_005835"/>
<evidence type="ECO:0000313" key="3">
    <source>
        <dbReference type="EMBL" id="PKC14080.1"/>
    </source>
</evidence>
<evidence type="ECO:0000256" key="1">
    <source>
        <dbReference type="SAM" id="MobiDB-lite"/>
    </source>
</evidence>
<evidence type="ECO:0000259" key="2">
    <source>
        <dbReference type="Pfam" id="PF07714"/>
    </source>
</evidence>
<dbReference type="SUPFAM" id="SSF56112">
    <property type="entry name" value="Protein kinase-like (PK-like)"/>
    <property type="match status" value="1"/>
</dbReference>
<dbReference type="VEuPathDB" id="FungiDB:FUN_003702"/>
<feature type="compositionally biased region" description="Polar residues" evidence="1">
    <location>
        <begin position="16"/>
        <end position="31"/>
    </location>
</feature>
<sequence>MDVDEEQNNDYDNGEIESTQPKKTGSASSSNKGKKRANEEVPLGPDTDSSSRKKFKKHVKFRTSYLSWYCVFECIRNLSPCFECENIMVTESNLAKLANFGTSREKHDATTTIGSQPERVRWLAPEKLKDNGRRYDHKCEIFSFGMNWLLVKIHTKILISDHVIAGGREIFPTHGTIEVMKRSLYKRNIWLLDALLCLNDNDELTEDNRLKVWSQVTYGKNEECGVQEESGT</sequence>
<accession>A0A2N0Q4R6</accession>
<dbReference type="GO" id="GO:0004672">
    <property type="term" value="F:protein kinase activity"/>
    <property type="evidence" value="ECO:0007669"/>
    <property type="project" value="InterPro"/>
</dbReference>
<gene>
    <name evidence="3" type="ORF">RhiirA5_409820</name>
</gene>
<dbReference type="AlphaFoldDB" id="A0A2N0Q4R6"/>
<dbReference type="Gene3D" id="1.10.510.10">
    <property type="entry name" value="Transferase(Phosphotransferase) domain 1"/>
    <property type="match status" value="1"/>
</dbReference>
<proteinExistence type="predicted"/>
<evidence type="ECO:0000313" key="4">
    <source>
        <dbReference type="Proteomes" id="UP000232722"/>
    </source>
</evidence>
<feature type="compositionally biased region" description="Acidic residues" evidence="1">
    <location>
        <begin position="1"/>
        <end position="15"/>
    </location>
</feature>
<dbReference type="EMBL" id="LLXJ01000153">
    <property type="protein sequence ID" value="PKC14080.1"/>
    <property type="molecule type" value="Genomic_DNA"/>
</dbReference>
<dbReference type="InterPro" id="IPR001245">
    <property type="entry name" value="Ser-Thr/Tyr_kinase_cat_dom"/>
</dbReference>
<dbReference type="Proteomes" id="UP000232722">
    <property type="component" value="Unassembled WGS sequence"/>
</dbReference>
<feature type="domain" description="Serine-threonine/tyrosine-protein kinase catalytic" evidence="2">
    <location>
        <begin position="84"/>
        <end position="147"/>
    </location>
</feature>
<protein>
    <recommendedName>
        <fullName evidence="2">Serine-threonine/tyrosine-protein kinase catalytic domain-containing protein</fullName>
    </recommendedName>
</protein>
<reference evidence="3 4" key="1">
    <citation type="submission" date="2016-04" db="EMBL/GenBank/DDBJ databases">
        <title>Genome analyses suggest a sexual origin of heterokaryosis in a supposedly ancient asexual fungus.</title>
        <authorList>
            <person name="Ropars J."/>
            <person name="Sedzielewska K."/>
            <person name="Noel J."/>
            <person name="Charron P."/>
            <person name="Farinelli L."/>
            <person name="Marton T."/>
            <person name="Kruger M."/>
            <person name="Pelin A."/>
            <person name="Brachmann A."/>
            <person name="Corradi N."/>
        </authorList>
    </citation>
    <scope>NUCLEOTIDE SEQUENCE [LARGE SCALE GENOMIC DNA]</scope>
    <source>
        <strain evidence="3 4">A5</strain>
    </source>
</reference>
<feature type="region of interest" description="Disordered" evidence="1">
    <location>
        <begin position="1"/>
        <end position="52"/>
    </location>
</feature>
<name>A0A2N0Q4R6_9GLOM</name>